<proteinExistence type="predicted"/>
<dbReference type="Proteomes" id="UP000318080">
    <property type="component" value="Unassembled WGS sequence"/>
</dbReference>
<evidence type="ECO:0000313" key="2">
    <source>
        <dbReference type="Proteomes" id="UP000318080"/>
    </source>
</evidence>
<comment type="caution">
    <text evidence="1">The sequence shown here is derived from an EMBL/GenBank/DDBJ whole genome shotgun (WGS) entry which is preliminary data.</text>
</comment>
<dbReference type="AlphaFoldDB" id="A0A540R7X0"/>
<gene>
    <name evidence="1" type="ORF">EJK80_04650</name>
</gene>
<dbReference type="EMBL" id="VHIR01000005">
    <property type="protein sequence ID" value="TQE43836.1"/>
    <property type="molecule type" value="Genomic_DNA"/>
</dbReference>
<name>A0A540R7X0_9CORY</name>
<sequence>MAIEALTVTLKNGDVFYFDAGAVVDDPVARVDLLRDAIDSGSLFRSVDTHGTQREFNGTDVASYFLS</sequence>
<accession>A0A540R7X0</accession>
<organism evidence="1 2">
    <name type="scientific">Corynebacterium phoceense</name>
    <dbReference type="NCBI Taxonomy" id="1686286"/>
    <lineage>
        <taxon>Bacteria</taxon>
        <taxon>Bacillati</taxon>
        <taxon>Actinomycetota</taxon>
        <taxon>Actinomycetes</taxon>
        <taxon>Mycobacteriales</taxon>
        <taxon>Corynebacteriaceae</taxon>
        <taxon>Corynebacterium</taxon>
    </lineage>
</organism>
<dbReference type="RefSeq" id="WP_066492794.1">
    <property type="nucleotide sequence ID" value="NZ_JADPQA010000007.1"/>
</dbReference>
<evidence type="ECO:0000313" key="1">
    <source>
        <dbReference type="EMBL" id="TQE43836.1"/>
    </source>
</evidence>
<protein>
    <submittedName>
        <fullName evidence="1">Uncharacterized protein</fullName>
    </submittedName>
</protein>
<dbReference type="GeneID" id="79852061"/>
<reference evidence="1 2" key="1">
    <citation type="submission" date="2019-06" db="EMBL/GenBank/DDBJ databases">
        <title>Draft genome of C. phoceense Strain 272.</title>
        <authorList>
            <person name="Pacheco L.G.C."/>
            <person name="Barberis C.M."/>
            <person name="Almuzara M.N."/>
            <person name="Traglia G.M."/>
            <person name="Santos C.S."/>
            <person name="Rocha D.J.P.G."/>
            <person name="Aguiar E.R.G.R."/>
            <person name="Vay C.A."/>
        </authorList>
    </citation>
    <scope>NUCLEOTIDE SEQUENCE [LARGE SCALE GENOMIC DNA]</scope>
    <source>
        <strain evidence="1 2">272</strain>
    </source>
</reference>
<keyword evidence="2" id="KW-1185">Reference proteome</keyword>
<dbReference type="STRING" id="1686286.GCA_900092335_00742"/>